<organism evidence="2 3">
    <name type="scientific">Candidatus Fimadaptatus faecigallinarum</name>
    <dbReference type="NCBI Taxonomy" id="2840814"/>
    <lineage>
        <taxon>Bacteria</taxon>
        <taxon>Bacillati</taxon>
        <taxon>Bacillota</taxon>
        <taxon>Clostridia</taxon>
        <taxon>Eubacteriales</taxon>
        <taxon>Candidatus Fimadaptatus</taxon>
    </lineage>
</organism>
<protein>
    <submittedName>
        <fullName evidence="2">DUF2344 domain-containing protein</fullName>
    </submittedName>
</protein>
<proteinExistence type="predicted"/>
<dbReference type="InterPro" id="IPR018768">
    <property type="entry name" value="DUF2344"/>
</dbReference>
<evidence type="ECO:0000313" key="2">
    <source>
        <dbReference type="EMBL" id="HIU47177.1"/>
    </source>
</evidence>
<evidence type="ECO:0000313" key="3">
    <source>
        <dbReference type="Proteomes" id="UP000824123"/>
    </source>
</evidence>
<comment type="caution">
    <text evidence="2">The sequence shown here is derived from an EMBL/GenBank/DDBJ whole genome shotgun (WGS) entry which is preliminary data.</text>
</comment>
<dbReference type="AlphaFoldDB" id="A0A9D1LSN8"/>
<reference evidence="2" key="2">
    <citation type="journal article" date="2021" name="PeerJ">
        <title>Extensive microbial diversity within the chicken gut microbiome revealed by metagenomics and culture.</title>
        <authorList>
            <person name="Gilroy R."/>
            <person name="Ravi A."/>
            <person name="Getino M."/>
            <person name="Pursley I."/>
            <person name="Horton D.L."/>
            <person name="Alikhan N.F."/>
            <person name="Baker D."/>
            <person name="Gharbi K."/>
            <person name="Hall N."/>
            <person name="Watson M."/>
            <person name="Adriaenssens E.M."/>
            <person name="Foster-Nyarko E."/>
            <person name="Jarju S."/>
            <person name="Secka A."/>
            <person name="Antonio M."/>
            <person name="Oren A."/>
            <person name="Chaudhuri R.R."/>
            <person name="La Ragione R."/>
            <person name="Hildebrand F."/>
            <person name="Pallen M.J."/>
        </authorList>
    </citation>
    <scope>NUCLEOTIDE SEQUENCE</scope>
    <source>
        <strain evidence="2">ChiSxjej2B14-8506</strain>
    </source>
</reference>
<name>A0A9D1LSN8_9FIRM</name>
<accession>A0A9D1LSN8</accession>
<dbReference type="Pfam" id="PF10105">
    <property type="entry name" value="DUF2344"/>
    <property type="match status" value="1"/>
</dbReference>
<sequence>MRILFEFVKGARLRFVSLLDMQRLMQRALRRSGLPIRYSGGYSPHAAMSFASALGIGVWSTCEILDVKMESECPLQEAFERMNAALPADMRITRVSAVADGHPASMARLSWADYEIIFEPAQARIATDALELLAQAEIMAMRKTKSGEKETDVRPLIATLAAQTLADGRAVLRARLRLCEQGTLKPELLIQLAAAQHGVEYNTGDAEIIRRALLTGDDASTARPIITDGVLATYPG</sequence>
<reference evidence="2" key="1">
    <citation type="submission" date="2020-10" db="EMBL/GenBank/DDBJ databases">
        <authorList>
            <person name="Gilroy R."/>
        </authorList>
    </citation>
    <scope>NUCLEOTIDE SEQUENCE</scope>
    <source>
        <strain evidence="2">ChiSxjej2B14-8506</strain>
    </source>
</reference>
<dbReference type="NCBIfam" id="TIGR03936">
    <property type="entry name" value="sam_1_link_chp"/>
    <property type="match status" value="1"/>
</dbReference>
<evidence type="ECO:0000259" key="1">
    <source>
        <dbReference type="Pfam" id="PF10105"/>
    </source>
</evidence>
<dbReference type="EMBL" id="DVNK01000050">
    <property type="protein sequence ID" value="HIU47177.1"/>
    <property type="molecule type" value="Genomic_DNA"/>
</dbReference>
<gene>
    <name evidence="2" type="ORF">IAC59_07950</name>
</gene>
<feature type="domain" description="DUF2344" evidence="1">
    <location>
        <begin position="2"/>
        <end position="186"/>
    </location>
</feature>
<dbReference type="Proteomes" id="UP000824123">
    <property type="component" value="Unassembled WGS sequence"/>
</dbReference>